<evidence type="ECO:0000259" key="4">
    <source>
        <dbReference type="SMART" id="SM00487"/>
    </source>
</evidence>
<evidence type="ECO:0000256" key="1">
    <source>
        <dbReference type="ARBA" id="ARBA00022741"/>
    </source>
</evidence>
<protein>
    <submittedName>
        <fullName evidence="5">Snf2 super family</fullName>
    </submittedName>
</protein>
<dbReference type="Pfam" id="PF00176">
    <property type="entry name" value="SNF2-rel_dom"/>
    <property type="match status" value="1"/>
</dbReference>
<keyword evidence="1" id="KW-0547">Nucleotide-binding</keyword>
<proteinExistence type="predicted"/>
<dbReference type="SMART" id="SM00487">
    <property type="entry name" value="DEXDc"/>
    <property type="match status" value="1"/>
</dbReference>
<dbReference type="PANTHER" id="PTHR45626:SF26">
    <property type="entry name" value="FAMILY HELICASE, PUTATIVE (AFU_ORTHOLOGUE AFUA_2G09120)-RELATED"/>
    <property type="match status" value="1"/>
</dbReference>
<dbReference type="GO" id="GO:0016787">
    <property type="term" value="F:hydrolase activity"/>
    <property type="evidence" value="ECO:0007669"/>
    <property type="project" value="UniProtKB-KW"/>
</dbReference>
<dbReference type="Proteomes" id="UP000037460">
    <property type="component" value="Unassembled WGS sequence"/>
</dbReference>
<dbReference type="GO" id="GO:0005524">
    <property type="term" value="F:ATP binding"/>
    <property type="evidence" value="ECO:0007669"/>
    <property type="project" value="UniProtKB-KW"/>
</dbReference>
<dbReference type="InterPro" id="IPR050628">
    <property type="entry name" value="SNF2_RAD54_helicase_TF"/>
</dbReference>
<evidence type="ECO:0000256" key="3">
    <source>
        <dbReference type="ARBA" id="ARBA00022840"/>
    </source>
</evidence>
<dbReference type="GO" id="GO:0008094">
    <property type="term" value="F:ATP-dependent activity, acting on DNA"/>
    <property type="evidence" value="ECO:0007669"/>
    <property type="project" value="TreeGrafter"/>
</dbReference>
<accession>A0A0M0JYG1</accession>
<keyword evidence="2" id="KW-0378">Hydrolase</keyword>
<dbReference type="InterPro" id="IPR000330">
    <property type="entry name" value="SNF2_N"/>
</dbReference>
<dbReference type="InterPro" id="IPR014001">
    <property type="entry name" value="Helicase_ATP-bd"/>
</dbReference>
<dbReference type="PANTHER" id="PTHR45626">
    <property type="entry name" value="TRANSCRIPTION TERMINATION FACTOR 2-RELATED"/>
    <property type="match status" value="1"/>
</dbReference>
<dbReference type="EMBL" id="JWZX01001982">
    <property type="protein sequence ID" value="KOO31595.1"/>
    <property type="molecule type" value="Genomic_DNA"/>
</dbReference>
<dbReference type="Gene3D" id="3.40.50.300">
    <property type="entry name" value="P-loop containing nucleotide triphosphate hydrolases"/>
    <property type="match status" value="1"/>
</dbReference>
<evidence type="ECO:0000256" key="2">
    <source>
        <dbReference type="ARBA" id="ARBA00022801"/>
    </source>
</evidence>
<comment type="caution">
    <text evidence="5">The sequence shown here is derived from an EMBL/GenBank/DDBJ whole genome shotgun (WGS) entry which is preliminary data.</text>
</comment>
<evidence type="ECO:0000313" key="6">
    <source>
        <dbReference type="Proteomes" id="UP000037460"/>
    </source>
</evidence>
<reference evidence="6" key="1">
    <citation type="journal article" date="2015" name="PLoS Genet.">
        <title>Genome Sequence and Transcriptome Analyses of Chrysochromulina tobin: Metabolic Tools for Enhanced Algal Fitness in the Prominent Order Prymnesiales (Haptophyceae).</title>
        <authorList>
            <person name="Hovde B.T."/>
            <person name="Deodato C.R."/>
            <person name="Hunsperger H.M."/>
            <person name="Ryken S.A."/>
            <person name="Yost W."/>
            <person name="Jha R.K."/>
            <person name="Patterson J."/>
            <person name="Monnat R.J. Jr."/>
            <person name="Barlow S.B."/>
            <person name="Starkenburg S.R."/>
            <person name="Cattolico R.A."/>
        </authorList>
    </citation>
    <scope>NUCLEOTIDE SEQUENCE</scope>
    <source>
        <strain evidence="6">CCMP291</strain>
    </source>
</reference>
<dbReference type="GO" id="GO:0005634">
    <property type="term" value="C:nucleus"/>
    <property type="evidence" value="ECO:0007669"/>
    <property type="project" value="TreeGrafter"/>
</dbReference>
<keyword evidence="3" id="KW-0067">ATP-binding</keyword>
<dbReference type="InterPro" id="IPR027417">
    <property type="entry name" value="P-loop_NTPase"/>
</dbReference>
<name>A0A0M0JYG1_9EUKA</name>
<dbReference type="SUPFAM" id="SSF52540">
    <property type="entry name" value="P-loop containing nucleoside triphosphate hydrolases"/>
    <property type="match status" value="1"/>
</dbReference>
<evidence type="ECO:0000313" key="5">
    <source>
        <dbReference type="EMBL" id="KOO31595.1"/>
    </source>
</evidence>
<dbReference type="GO" id="GO:0006281">
    <property type="term" value="P:DNA repair"/>
    <property type="evidence" value="ECO:0007669"/>
    <property type="project" value="TreeGrafter"/>
</dbReference>
<sequence length="821" mass="90503">MTFGSIAWITERLTLPPACREWAKLSHPSALSAWANGRSPCEACAPMMPQLQWVPMSRSKIVAVEDPVQAGAYEQRLKRRPPAFVVERRADSIGAVAGGESAMLDVADAHDKAIGSIRISANPMALALRALALIPPSRLATRTTLEWRLVEHSDQPIALPLLRLSSNKRDPPAAQPEHFGPFAGRPKSLPVLQLRIEQQRSLSWMLAREAEDVPPFMETEVAESTLPALRWRLEARASMPRVVRGGVLADEVGYGKTVITIALIDATPRVPRTPPPPLRADGFIPLKATLVLAPSHLLKQWPKEVHKFSGGALKCVTIATMADINKLSIRDLQAVDVVVASITLLRNDLYFARLANLAGADALPHSKTNMRHFGAAYASATERLQEQAARLAAGAQGKRLASGLQLEGVGLAVGLKGKKATYAAEKKAAKAGGKADKDYTSLKAAPLELFYWNRLVVDEYTYNKERDVIAIVNGLQASARWVLSGTPDISGFAAVNETAQWLGLRLGSADATDLTKSENKSLTSVERFQYFRDVHTPAWYAERHATAQQFLDLFVRQNIAEIDEIPWREQAVRIALPAAERALYVELQNHLEALDMKNNHKTIKAKCKSENDRESRLAQVLSGSSCPEEALLKRCAHFDMEGKAKTATAACDAIIAMRKDQLDACTAELVKQVTFARNCIAKFESEFPTKGMSDKHKEYALRCSPGLSFKLWQSTEILDCGDEEANELLGPLVKQGLAPAVDKKVKISEKEKNLKDKMAWTRDQVHLLRRLTKEVTGRVRSLRFFENVRKLQMDPTDAVAKFGGKGKAHGRALVLRPRGRV</sequence>
<dbReference type="OrthoDB" id="423221at2759"/>
<keyword evidence="6" id="KW-1185">Reference proteome</keyword>
<dbReference type="AlphaFoldDB" id="A0A0M0JYG1"/>
<organism evidence="5 6">
    <name type="scientific">Chrysochromulina tobinii</name>
    <dbReference type="NCBI Taxonomy" id="1460289"/>
    <lineage>
        <taxon>Eukaryota</taxon>
        <taxon>Haptista</taxon>
        <taxon>Haptophyta</taxon>
        <taxon>Prymnesiophyceae</taxon>
        <taxon>Prymnesiales</taxon>
        <taxon>Chrysochromulinaceae</taxon>
        <taxon>Chrysochromulina</taxon>
    </lineage>
</organism>
<feature type="domain" description="Helicase ATP-binding" evidence="4">
    <location>
        <begin position="213"/>
        <end position="531"/>
    </location>
</feature>
<gene>
    <name evidence="5" type="ORF">Ctob_004330</name>
</gene>